<feature type="non-terminal residue" evidence="1">
    <location>
        <position position="200"/>
    </location>
</feature>
<comment type="caution">
    <text evidence="1">The sequence shown here is derived from an EMBL/GenBank/DDBJ whole genome shotgun (WGS) entry which is preliminary data.</text>
</comment>
<evidence type="ECO:0000313" key="1">
    <source>
        <dbReference type="EMBL" id="GAG81690.1"/>
    </source>
</evidence>
<gene>
    <name evidence="1" type="ORF">S01H4_29622</name>
</gene>
<reference evidence="1" key="1">
    <citation type="journal article" date="2014" name="Front. Microbiol.">
        <title>High frequency of phylogenetically diverse reductive dehalogenase-homologous genes in deep subseafloor sedimentary metagenomes.</title>
        <authorList>
            <person name="Kawai M."/>
            <person name="Futagami T."/>
            <person name="Toyoda A."/>
            <person name="Takaki Y."/>
            <person name="Nishi S."/>
            <person name="Hori S."/>
            <person name="Arai W."/>
            <person name="Tsubouchi T."/>
            <person name="Morono Y."/>
            <person name="Uchiyama I."/>
            <person name="Ito T."/>
            <person name="Fujiyama A."/>
            <person name="Inagaki F."/>
            <person name="Takami H."/>
        </authorList>
    </citation>
    <scope>NUCLEOTIDE SEQUENCE</scope>
    <source>
        <strain evidence="1">Expedition CK06-06</strain>
    </source>
</reference>
<proteinExistence type="predicted"/>
<dbReference type="AlphaFoldDB" id="X1AGI4"/>
<accession>X1AGI4</accession>
<name>X1AGI4_9ZZZZ</name>
<sequence>MKQILFDEVSRDTKVYEACDSYAQEYGLRNVDNMLDHLVNDTFRALIIIDEATDELYKVVKNFRFPVEVIEVETYQGAGGDHIYRFTPLFKDVSDVKESIEEREQKTVDISEFDTIVVPAREDGFKETFLGENRWYEIRIHASMIPQIKYIAAYQVAPVSAITHWALVKNIEPWQDTGKFIVNFAEPAKQIGPVPLVPKS</sequence>
<organism evidence="1">
    <name type="scientific">marine sediment metagenome</name>
    <dbReference type="NCBI Taxonomy" id="412755"/>
    <lineage>
        <taxon>unclassified sequences</taxon>
        <taxon>metagenomes</taxon>
        <taxon>ecological metagenomes</taxon>
    </lineage>
</organism>
<dbReference type="EMBL" id="BART01015219">
    <property type="protein sequence ID" value="GAG81690.1"/>
    <property type="molecule type" value="Genomic_DNA"/>
</dbReference>
<protein>
    <submittedName>
        <fullName evidence="1">Uncharacterized protein</fullName>
    </submittedName>
</protein>